<name>A0A6B0UVU3_IXORI</name>
<dbReference type="AlphaFoldDB" id="A0A6B0UVU3"/>
<organism evidence="1">
    <name type="scientific">Ixodes ricinus</name>
    <name type="common">Common tick</name>
    <name type="synonym">Acarus ricinus</name>
    <dbReference type="NCBI Taxonomy" id="34613"/>
    <lineage>
        <taxon>Eukaryota</taxon>
        <taxon>Metazoa</taxon>
        <taxon>Ecdysozoa</taxon>
        <taxon>Arthropoda</taxon>
        <taxon>Chelicerata</taxon>
        <taxon>Arachnida</taxon>
        <taxon>Acari</taxon>
        <taxon>Parasitiformes</taxon>
        <taxon>Ixodida</taxon>
        <taxon>Ixodoidea</taxon>
        <taxon>Ixodidae</taxon>
        <taxon>Ixodinae</taxon>
        <taxon>Ixodes</taxon>
    </lineage>
</organism>
<dbReference type="EMBL" id="GIFC01011712">
    <property type="protein sequence ID" value="MXU93795.1"/>
    <property type="molecule type" value="Transcribed_RNA"/>
</dbReference>
<evidence type="ECO:0000313" key="1">
    <source>
        <dbReference type="EMBL" id="MXU93795.1"/>
    </source>
</evidence>
<protein>
    <submittedName>
        <fullName evidence="1">Putative tick transposon</fullName>
    </submittedName>
</protein>
<accession>A0A6B0UVU3</accession>
<reference evidence="1" key="1">
    <citation type="submission" date="2019-12" db="EMBL/GenBank/DDBJ databases">
        <title>An insight into the sialome of adult female Ixodes ricinus ticks feeding for 6 days.</title>
        <authorList>
            <person name="Perner J."/>
            <person name="Ribeiro J.M.C."/>
        </authorList>
    </citation>
    <scope>NUCLEOTIDE SEQUENCE</scope>
    <source>
        <strain evidence="1">Semi-engorged</strain>
        <tissue evidence="1">Salivary glands</tissue>
    </source>
</reference>
<sequence>MLLIYHALFCSYFDYCFLVWGTTTKTNVQRLFIMQKRAIRIICNVAYDHSTKSLFKKLDTLKITNYYSYKLLMPYKRSLNNPVSVFNSVSGLESRDSTYSTRHPRNWAAPRSRTTCGDRRLAFTLPRILNNLEAKGISMANTSKREIRDLFE</sequence>
<proteinExistence type="predicted"/>